<dbReference type="Pfam" id="PF00455">
    <property type="entry name" value="DeoRC"/>
    <property type="match status" value="1"/>
</dbReference>
<sequence>MGKYNRLDQIMDYLKIHNLVTVEELVIATEASPATIRRDLIKLDQQGVISRTHGGVTLNRFIPSQPTTSEKIHKNFSEKQLIADVAADLIKAGDSIALDAGTTTLEIAKRITQMPVRVITSDLHIALFLSEFKQIEVTIIGGKIDDSSQSCIGEHGRSLLLQINPDIAFVSCNSWSLSKGVTAPTEDKALIKAGFAQKADKVVLVADSSKYNSYSLFTSIPLNRFTDIITDNHLDIETVQHLQSQPFKLHIAS</sequence>
<reference evidence="5 6" key="1">
    <citation type="submission" date="2018-05" db="EMBL/GenBank/DDBJ databases">
        <title>Reference genomes for bee gut microbiota database.</title>
        <authorList>
            <person name="Ellegaard K.M."/>
        </authorList>
    </citation>
    <scope>NUCLEOTIDE SEQUENCE [LARGE SCALE GENOMIC DNA]</scope>
    <source>
        <strain evidence="5 6">ESL0172</strain>
    </source>
</reference>
<dbReference type="EMBL" id="QGLO01000006">
    <property type="protein sequence ID" value="PXY90394.1"/>
    <property type="molecule type" value="Genomic_DNA"/>
</dbReference>
<evidence type="ECO:0000313" key="6">
    <source>
        <dbReference type="Proteomes" id="UP000247673"/>
    </source>
</evidence>
<dbReference type="InterPro" id="IPR018356">
    <property type="entry name" value="Tscrpt_reg_HTH_DeoR_CS"/>
</dbReference>
<dbReference type="InterPro" id="IPR036390">
    <property type="entry name" value="WH_DNA-bd_sf"/>
</dbReference>
<dbReference type="GO" id="GO:0003700">
    <property type="term" value="F:DNA-binding transcription factor activity"/>
    <property type="evidence" value="ECO:0007669"/>
    <property type="project" value="InterPro"/>
</dbReference>
<dbReference type="PRINTS" id="PR00037">
    <property type="entry name" value="HTHLACR"/>
</dbReference>
<dbReference type="GO" id="GO:0003677">
    <property type="term" value="F:DNA binding"/>
    <property type="evidence" value="ECO:0007669"/>
    <property type="project" value="UniProtKB-KW"/>
</dbReference>
<keyword evidence="6" id="KW-1185">Reference proteome</keyword>
<dbReference type="SUPFAM" id="SSF100950">
    <property type="entry name" value="NagB/RpiA/CoA transferase-like"/>
    <property type="match status" value="1"/>
</dbReference>
<accession>A0A2V4DP47</accession>
<keyword evidence="2" id="KW-0238">DNA-binding</keyword>
<dbReference type="InterPro" id="IPR050313">
    <property type="entry name" value="Carb_Metab_HTH_regulators"/>
</dbReference>
<dbReference type="Proteomes" id="UP000247673">
    <property type="component" value="Unassembled WGS sequence"/>
</dbReference>
<dbReference type="SMART" id="SM00420">
    <property type="entry name" value="HTH_DEOR"/>
    <property type="match status" value="1"/>
</dbReference>
<organism evidence="5 6">
    <name type="scientific">Gilliamella apis</name>
    <dbReference type="NCBI Taxonomy" id="1970738"/>
    <lineage>
        <taxon>Bacteria</taxon>
        <taxon>Pseudomonadati</taxon>
        <taxon>Pseudomonadota</taxon>
        <taxon>Gammaproteobacteria</taxon>
        <taxon>Orbales</taxon>
        <taxon>Orbaceae</taxon>
        <taxon>Gilliamella</taxon>
    </lineage>
</organism>
<dbReference type="PROSITE" id="PS00894">
    <property type="entry name" value="HTH_DEOR_1"/>
    <property type="match status" value="1"/>
</dbReference>
<dbReference type="Pfam" id="PF08220">
    <property type="entry name" value="HTH_DeoR"/>
    <property type="match status" value="1"/>
</dbReference>
<evidence type="ECO:0000256" key="2">
    <source>
        <dbReference type="ARBA" id="ARBA00023125"/>
    </source>
</evidence>
<gene>
    <name evidence="5" type="ORF">DKK78_08340</name>
</gene>
<protein>
    <submittedName>
        <fullName evidence="5">DeoR family transcriptional regulator</fullName>
    </submittedName>
</protein>
<keyword evidence="3" id="KW-0804">Transcription</keyword>
<dbReference type="AlphaFoldDB" id="A0A2V4DP47"/>
<dbReference type="InterPro" id="IPR037171">
    <property type="entry name" value="NagB/RpiA_transferase-like"/>
</dbReference>
<dbReference type="SUPFAM" id="SSF46785">
    <property type="entry name" value="Winged helix' DNA-binding domain"/>
    <property type="match status" value="1"/>
</dbReference>
<dbReference type="OrthoDB" id="9816363at2"/>
<feature type="domain" description="HTH deoR-type" evidence="4">
    <location>
        <begin position="3"/>
        <end position="58"/>
    </location>
</feature>
<dbReference type="RefSeq" id="WP_110448219.1">
    <property type="nucleotide sequence ID" value="NZ_CP132381.1"/>
</dbReference>
<name>A0A2V4DP47_9GAMM</name>
<evidence type="ECO:0000256" key="1">
    <source>
        <dbReference type="ARBA" id="ARBA00023015"/>
    </source>
</evidence>
<evidence type="ECO:0000313" key="5">
    <source>
        <dbReference type="EMBL" id="PXY90394.1"/>
    </source>
</evidence>
<evidence type="ECO:0000256" key="3">
    <source>
        <dbReference type="ARBA" id="ARBA00023163"/>
    </source>
</evidence>
<dbReference type="PANTHER" id="PTHR30363:SF46">
    <property type="entry name" value="LYSR FAMILY TRANSCRIPTIONAL REGULATOR"/>
    <property type="match status" value="1"/>
</dbReference>
<dbReference type="InterPro" id="IPR014036">
    <property type="entry name" value="DeoR-like_C"/>
</dbReference>
<dbReference type="InterPro" id="IPR001034">
    <property type="entry name" value="DeoR_HTH"/>
</dbReference>
<evidence type="ECO:0000259" key="4">
    <source>
        <dbReference type="PROSITE" id="PS51000"/>
    </source>
</evidence>
<dbReference type="PROSITE" id="PS51000">
    <property type="entry name" value="HTH_DEOR_2"/>
    <property type="match status" value="1"/>
</dbReference>
<dbReference type="PANTHER" id="PTHR30363">
    <property type="entry name" value="HTH-TYPE TRANSCRIPTIONAL REGULATOR SRLR-RELATED"/>
    <property type="match status" value="1"/>
</dbReference>
<dbReference type="Gene3D" id="3.40.50.1360">
    <property type="match status" value="1"/>
</dbReference>
<keyword evidence="1" id="KW-0805">Transcription regulation</keyword>
<dbReference type="SMART" id="SM01134">
    <property type="entry name" value="DeoRC"/>
    <property type="match status" value="1"/>
</dbReference>
<comment type="caution">
    <text evidence="5">The sequence shown here is derived from an EMBL/GenBank/DDBJ whole genome shotgun (WGS) entry which is preliminary data.</text>
</comment>
<proteinExistence type="predicted"/>